<protein>
    <submittedName>
        <fullName evidence="1">Uncharacterized protein</fullName>
    </submittedName>
</protein>
<dbReference type="GeneID" id="20810173"/>
<evidence type="ECO:0000313" key="1">
    <source>
        <dbReference type="EMBL" id="ETV77935.1"/>
    </source>
</evidence>
<dbReference type="Gene3D" id="3.40.640.10">
    <property type="entry name" value="Type I PLP-dependent aspartate aminotransferase-like (Major domain)"/>
    <property type="match status" value="1"/>
</dbReference>
<dbReference type="AlphaFoldDB" id="W4GE36"/>
<sequence length="141" mass="16010">MNVPYDSAVQFTRHQDLQVSVFHNTAVYLGNVAATPKFVHLTPENSRRWRALAAWFRVVAYGRDGHAEIIRRNVECARLLASRLSELTNQVTVLAQRSAVCRRGRRSQNARVAPAVDGHVHRLPHAHRRPRGLFQLGHYGT</sequence>
<proteinExistence type="predicted"/>
<gene>
    <name evidence="1" type="ORF">H257_08177</name>
</gene>
<dbReference type="SUPFAM" id="SSF53383">
    <property type="entry name" value="PLP-dependent transferases"/>
    <property type="match status" value="1"/>
</dbReference>
<dbReference type="VEuPathDB" id="FungiDB:H257_08177"/>
<dbReference type="InterPro" id="IPR015421">
    <property type="entry name" value="PyrdxlP-dep_Trfase_major"/>
</dbReference>
<accession>W4GE36</accession>
<dbReference type="InterPro" id="IPR015424">
    <property type="entry name" value="PyrdxlP-dep_Trfase"/>
</dbReference>
<name>W4GE36_APHAT</name>
<dbReference type="EMBL" id="KI913131">
    <property type="protein sequence ID" value="ETV77935.1"/>
    <property type="molecule type" value="Genomic_DNA"/>
</dbReference>
<dbReference type="OrthoDB" id="2161780at2759"/>
<organism evidence="1">
    <name type="scientific">Aphanomyces astaci</name>
    <name type="common">Crayfish plague agent</name>
    <dbReference type="NCBI Taxonomy" id="112090"/>
    <lineage>
        <taxon>Eukaryota</taxon>
        <taxon>Sar</taxon>
        <taxon>Stramenopiles</taxon>
        <taxon>Oomycota</taxon>
        <taxon>Saprolegniomycetes</taxon>
        <taxon>Saprolegniales</taxon>
        <taxon>Verrucalvaceae</taxon>
        <taxon>Aphanomyces</taxon>
    </lineage>
</organism>
<reference evidence="1" key="1">
    <citation type="submission" date="2013-12" db="EMBL/GenBank/DDBJ databases">
        <title>The Genome Sequence of Aphanomyces astaci APO3.</title>
        <authorList>
            <consortium name="The Broad Institute Genomics Platform"/>
            <person name="Russ C."/>
            <person name="Tyler B."/>
            <person name="van West P."/>
            <person name="Dieguez-Uribeondo J."/>
            <person name="Young S.K."/>
            <person name="Zeng Q."/>
            <person name="Gargeya S."/>
            <person name="Fitzgerald M."/>
            <person name="Abouelleil A."/>
            <person name="Alvarado L."/>
            <person name="Chapman S.B."/>
            <person name="Gainer-Dewar J."/>
            <person name="Goldberg J."/>
            <person name="Griggs A."/>
            <person name="Gujja S."/>
            <person name="Hansen M."/>
            <person name="Howarth C."/>
            <person name="Imamovic A."/>
            <person name="Ireland A."/>
            <person name="Larimer J."/>
            <person name="McCowan C."/>
            <person name="Murphy C."/>
            <person name="Pearson M."/>
            <person name="Poon T.W."/>
            <person name="Priest M."/>
            <person name="Roberts A."/>
            <person name="Saif S."/>
            <person name="Shea T."/>
            <person name="Sykes S."/>
            <person name="Wortman J."/>
            <person name="Nusbaum C."/>
            <person name="Birren B."/>
        </authorList>
    </citation>
    <scope>NUCLEOTIDE SEQUENCE [LARGE SCALE GENOMIC DNA]</scope>
    <source>
        <strain evidence="1">APO3</strain>
    </source>
</reference>
<dbReference type="RefSeq" id="XP_009832272.1">
    <property type="nucleotide sequence ID" value="XM_009833970.1"/>
</dbReference>